<gene>
    <name evidence="1" type="ORF">SCLTRI_LOCUS5659</name>
</gene>
<evidence type="ECO:0000313" key="2">
    <source>
        <dbReference type="Proteomes" id="UP000624404"/>
    </source>
</evidence>
<dbReference type="EMBL" id="CAJHIA010000017">
    <property type="protein sequence ID" value="CAD6445939.1"/>
    <property type="molecule type" value="Genomic_DNA"/>
</dbReference>
<keyword evidence="2" id="KW-1185">Reference proteome</keyword>
<evidence type="ECO:0000313" key="1">
    <source>
        <dbReference type="EMBL" id="CAD6445939.1"/>
    </source>
</evidence>
<protein>
    <submittedName>
        <fullName evidence="1">F61aec5b-bd3a-4fde-a4a0-a97ee8885cb3</fullName>
    </submittedName>
</protein>
<dbReference type="AlphaFoldDB" id="A0A8H2VVJ8"/>
<sequence>MYPCIVYGSDRIVIVCGSLKKMLDNWSVYSLHLSKTHIENNCMREIIVKEWFDLFIPGATKYQRVQRHLHSGQNILESNIPPSKET</sequence>
<name>A0A8H2VVJ8_9HELO</name>
<proteinExistence type="predicted"/>
<organism evidence="1 2">
    <name type="scientific">Sclerotinia trifoliorum</name>
    <dbReference type="NCBI Taxonomy" id="28548"/>
    <lineage>
        <taxon>Eukaryota</taxon>
        <taxon>Fungi</taxon>
        <taxon>Dikarya</taxon>
        <taxon>Ascomycota</taxon>
        <taxon>Pezizomycotina</taxon>
        <taxon>Leotiomycetes</taxon>
        <taxon>Helotiales</taxon>
        <taxon>Sclerotiniaceae</taxon>
        <taxon>Sclerotinia</taxon>
    </lineage>
</organism>
<dbReference type="Proteomes" id="UP000624404">
    <property type="component" value="Unassembled WGS sequence"/>
</dbReference>
<reference evidence="1" key="1">
    <citation type="submission" date="2020-10" db="EMBL/GenBank/DDBJ databases">
        <authorList>
            <person name="Kusch S."/>
        </authorList>
    </citation>
    <scope>NUCLEOTIDE SEQUENCE</scope>
    <source>
        <strain evidence="1">SwB9</strain>
    </source>
</reference>
<comment type="caution">
    <text evidence="1">The sequence shown here is derived from an EMBL/GenBank/DDBJ whole genome shotgun (WGS) entry which is preliminary data.</text>
</comment>
<accession>A0A8H2VVJ8</accession>